<feature type="transmembrane region" description="Helical" evidence="2">
    <location>
        <begin position="304"/>
        <end position="322"/>
    </location>
</feature>
<feature type="region of interest" description="Disordered" evidence="1">
    <location>
        <begin position="699"/>
        <end position="753"/>
    </location>
</feature>
<feature type="transmembrane region" description="Helical" evidence="2">
    <location>
        <begin position="550"/>
        <end position="572"/>
    </location>
</feature>
<accession>A0AAV9XA84</accession>
<gene>
    <name evidence="3" type="ORF">TWF694_010551</name>
</gene>
<comment type="caution">
    <text evidence="3">The sequence shown here is derived from an EMBL/GenBank/DDBJ whole genome shotgun (WGS) entry which is preliminary data.</text>
</comment>
<feature type="transmembrane region" description="Helical" evidence="2">
    <location>
        <begin position="235"/>
        <end position="253"/>
    </location>
</feature>
<name>A0AAV9XA84_9PEZI</name>
<evidence type="ECO:0000313" key="3">
    <source>
        <dbReference type="EMBL" id="KAK6539003.1"/>
    </source>
</evidence>
<evidence type="ECO:0008006" key="5">
    <source>
        <dbReference type="Google" id="ProtNLM"/>
    </source>
</evidence>
<dbReference type="InterPro" id="IPR010640">
    <property type="entry name" value="Low_temperature_requirement_A"/>
</dbReference>
<feature type="transmembrane region" description="Helical" evidence="2">
    <location>
        <begin position="108"/>
        <end position="127"/>
    </location>
</feature>
<evidence type="ECO:0000313" key="4">
    <source>
        <dbReference type="Proteomes" id="UP001365542"/>
    </source>
</evidence>
<feature type="compositionally biased region" description="Polar residues" evidence="1">
    <location>
        <begin position="658"/>
        <end position="669"/>
    </location>
</feature>
<feature type="transmembrane region" description="Helical" evidence="2">
    <location>
        <begin position="515"/>
        <end position="538"/>
    </location>
</feature>
<protein>
    <recommendedName>
        <fullName evidence="5">Low temperature requirement A</fullName>
    </recommendedName>
</protein>
<dbReference type="Pfam" id="PF06772">
    <property type="entry name" value="LtrA"/>
    <property type="match status" value="1"/>
</dbReference>
<feature type="region of interest" description="Disordered" evidence="1">
    <location>
        <begin position="581"/>
        <end position="673"/>
    </location>
</feature>
<feature type="compositionally biased region" description="Polar residues" evidence="1">
    <location>
        <begin position="632"/>
        <end position="649"/>
    </location>
</feature>
<dbReference type="PANTHER" id="PTHR42101:SF1">
    <property type="entry name" value="LOW TEMPERATURE REQUIREMENT A"/>
    <property type="match status" value="1"/>
</dbReference>
<dbReference type="Proteomes" id="UP001365542">
    <property type="component" value="Unassembled WGS sequence"/>
</dbReference>
<feature type="compositionally biased region" description="Low complexity" evidence="1">
    <location>
        <begin position="722"/>
        <end position="747"/>
    </location>
</feature>
<feature type="transmembrane region" description="Helical" evidence="2">
    <location>
        <begin position="204"/>
        <end position="223"/>
    </location>
</feature>
<feature type="transmembrane region" description="Helical" evidence="2">
    <location>
        <begin position="265"/>
        <end position="284"/>
    </location>
</feature>
<proteinExistence type="predicted"/>
<keyword evidence="2" id="KW-0472">Membrane</keyword>
<feature type="compositionally biased region" description="Low complexity" evidence="1">
    <location>
        <begin position="606"/>
        <end position="617"/>
    </location>
</feature>
<reference evidence="3 4" key="1">
    <citation type="submission" date="2019-10" db="EMBL/GenBank/DDBJ databases">
        <authorList>
            <person name="Palmer J.M."/>
        </authorList>
    </citation>
    <scope>NUCLEOTIDE SEQUENCE [LARGE SCALE GENOMIC DNA]</scope>
    <source>
        <strain evidence="3 4">TWF694</strain>
    </source>
</reference>
<sequence>MTSYTVRKVPAADANEYEDWYHTREDVHGGVRDKRDQQRIPAVAVPLEEKRPGEQIPTSALVDGVGKIWSRHAEATWLELFYDLFFVANLTTFTDSHQINDRDTLQSYIGFFAILWFTWLQAALFDLRFGKDSIIQRVAKGLQIGVMVGFSAVNSKFDPRYPHRNHEAFKALSFLLFGSRFSIAIQYFVVWWTVKQYKKTKWPLLLMSVLMCASMLCFLGLAFSFTRHSNTKGYIGWYVVLALEAVLVLAISLKWRIVGFKGTHLIQRMGLLTLIVMGEGIIGLCRATNLISEGVGAASWSARITGQAISGILCIYFIYMLYFDDEPNYVYSSVPQQVWAILHFPFHLGIVLFIEGQQQLMIWQGIISGLEVLGDRLVAAYWEGGRDNGDLIANLVLQVIDGFFPDDTADAVANEPAFVFNLAPMRDSNDPVYITEQIDKLWDLCAYAIFNGFSVQAPVTTGEFYNSDRKFEGFSNIYHLVLIYFFVSAGVLLVILAIFTYLMKWPKDRFEWLHITYRLVFGVTIGLIALVATNGIMLDNFLTSPWVVPMMMMLLLALLIIDKLTILSAFRYSERKVNRQRSLKDDERGGLISTSVSSVTPPPPSSSSSSPSSSSSSGSALPPMPGADNSLPPESNNGFVEESTSSSSFGGYPYATPPRTSSHTPNFSRRNSRDNYYAGASQLEQVEEVLDEDNPNAQLQERSPVEEPEPPSPFPPTGLHVTNPSIHPSTPSHHTATSTSVTSSLPSRHVHHQEHIPITNRAFYSPAPAHLRNYNSFTSPPTPPLGSTFYEVHNVSHYQPQYNHPPNQRYEEHRESLKSPVTVIRRASFDSLETSNSGFGIGNFNTNKESRRLSSLDLSRGERVSVDMPQTHRGFMASPVGFVEGEQGRVDVNGGRKSRNRGRSRKRHGGVFDKGARERDIGGIGRFMMSTESMMGVRQ</sequence>
<organism evidence="3 4">
    <name type="scientific">Orbilia ellipsospora</name>
    <dbReference type="NCBI Taxonomy" id="2528407"/>
    <lineage>
        <taxon>Eukaryota</taxon>
        <taxon>Fungi</taxon>
        <taxon>Dikarya</taxon>
        <taxon>Ascomycota</taxon>
        <taxon>Pezizomycotina</taxon>
        <taxon>Orbiliomycetes</taxon>
        <taxon>Orbiliales</taxon>
        <taxon>Orbiliaceae</taxon>
        <taxon>Orbilia</taxon>
    </lineage>
</organism>
<feature type="transmembrane region" description="Helical" evidence="2">
    <location>
        <begin position="173"/>
        <end position="192"/>
    </location>
</feature>
<feature type="transmembrane region" description="Helical" evidence="2">
    <location>
        <begin position="334"/>
        <end position="354"/>
    </location>
</feature>
<dbReference type="PANTHER" id="PTHR42101">
    <property type="entry name" value="CHROMOSOME 16, WHOLE GENOME SHOTGUN SEQUENCE"/>
    <property type="match status" value="1"/>
</dbReference>
<feature type="transmembrane region" description="Helical" evidence="2">
    <location>
        <begin position="134"/>
        <end position="153"/>
    </location>
</feature>
<feature type="transmembrane region" description="Helical" evidence="2">
    <location>
        <begin position="477"/>
        <end position="503"/>
    </location>
</feature>
<evidence type="ECO:0000256" key="2">
    <source>
        <dbReference type="SAM" id="Phobius"/>
    </source>
</evidence>
<evidence type="ECO:0000256" key="1">
    <source>
        <dbReference type="SAM" id="MobiDB-lite"/>
    </source>
</evidence>
<keyword evidence="2" id="KW-1133">Transmembrane helix</keyword>
<keyword evidence="4" id="KW-1185">Reference proteome</keyword>
<keyword evidence="2" id="KW-0812">Transmembrane</keyword>
<feature type="region of interest" description="Disordered" evidence="1">
    <location>
        <begin position="887"/>
        <end position="917"/>
    </location>
</feature>
<dbReference type="EMBL" id="JAVHJO010000007">
    <property type="protein sequence ID" value="KAK6539003.1"/>
    <property type="molecule type" value="Genomic_DNA"/>
</dbReference>
<dbReference type="AlphaFoldDB" id="A0AAV9XA84"/>
<feature type="compositionally biased region" description="Basic residues" evidence="1">
    <location>
        <begin position="896"/>
        <end position="909"/>
    </location>
</feature>